<reference evidence="3 4" key="1">
    <citation type="submission" date="2019-02" db="EMBL/GenBank/DDBJ databases">
        <title>Deep-cultivation of Planctomycetes and their phenomic and genomic characterization uncovers novel biology.</title>
        <authorList>
            <person name="Wiegand S."/>
            <person name="Jogler M."/>
            <person name="Boedeker C."/>
            <person name="Pinto D."/>
            <person name="Vollmers J."/>
            <person name="Rivas-Marin E."/>
            <person name="Kohn T."/>
            <person name="Peeters S.H."/>
            <person name="Heuer A."/>
            <person name="Rast P."/>
            <person name="Oberbeckmann S."/>
            <person name="Bunk B."/>
            <person name="Jeske O."/>
            <person name="Meyerdierks A."/>
            <person name="Storesund J.E."/>
            <person name="Kallscheuer N."/>
            <person name="Luecker S."/>
            <person name="Lage O.M."/>
            <person name="Pohl T."/>
            <person name="Merkel B.J."/>
            <person name="Hornburger P."/>
            <person name="Mueller R.-W."/>
            <person name="Bruemmer F."/>
            <person name="Labrenz M."/>
            <person name="Spormann A.M."/>
            <person name="Op den Camp H."/>
            <person name="Overmann J."/>
            <person name="Amann R."/>
            <person name="Jetten M.S.M."/>
            <person name="Mascher T."/>
            <person name="Medema M.H."/>
            <person name="Devos D.P."/>
            <person name="Kaster A.-K."/>
            <person name="Ovreas L."/>
            <person name="Rohde M."/>
            <person name="Galperin M.Y."/>
            <person name="Jogler C."/>
        </authorList>
    </citation>
    <scope>NUCLEOTIDE SEQUENCE [LARGE SCALE GENOMIC DNA]</scope>
    <source>
        <strain evidence="3 4">Pan189</strain>
    </source>
</reference>
<dbReference type="EMBL" id="CP036268">
    <property type="protein sequence ID" value="QDT38095.1"/>
    <property type="molecule type" value="Genomic_DNA"/>
</dbReference>
<keyword evidence="2" id="KW-0732">Signal</keyword>
<gene>
    <name evidence="3" type="ORF">Pan189_24850</name>
</gene>
<protein>
    <submittedName>
        <fullName evidence="3">Uncharacterized protein</fullName>
    </submittedName>
</protein>
<dbReference type="AlphaFoldDB" id="A0A517R2I5"/>
<name>A0A517R2I5_9PLAN</name>
<dbReference type="KEGG" id="svp:Pan189_24850"/>
<proteinExistence type="predicted"/>
<sequence length="258" mass="28030" precursor="true">MNSAFQRCFFSAACAVLLAIGQTATAADCGDLARHAYHPEHGYPLHTYHPDHGYIPYAGTYGVGGVSPGVSAGVAAAGRGQEAAGIGQMNVDNAQAQILHQQAAAEFYKNRGLKQDAALSYYNKKEAAEKARDEATDAETRRKVAEYNKSLTAMESAHRLSAEKQDVEAGTLHWPYVLRDPAFAAQREIIDKAWAARTPDDSGENSTMIDTINNACETMQSTLKEKVRDGLSVTDFITAKHFISSIKYEAKFPVKPKS</sequence>
<dbReference type="RefSeq" id="WP_145364146.1">
    <property type="nucleotide sequence ID" value="NZ_CP036268.1"/>
</dbReference>
<evidence type="ECO:0000256" key="2">
    <source>
        <dbReference type="SAM" id="SignalP"/>
    </source>
</evidence>
<feature type="chain" id="PRO_5021978823" evidence="2">
    <location>
        <begin position="27"/>
        <end position="258"/>
    </location>
</feature>
<evidence type="ECO:0000313" key="4">
    <source>
        <dbReference type="Proteomes" id="UP000317318"/>
    </source>
</evidence>
<accession>A0A517R2I5</accession>
<keyword evidence="1" id="KW-0175">Coiled coil</keyword>
<evidence type="ECO:0000256" key="1">
    <source>
        <dbReference type="SAM" id="Coils"/>
    </source>
</evidence>
<dbReference type="OrthoDB" id="292235at2"/>
<dbReference type="Proteomes" id="UP000317318">
    <property type="component" value="Chromosome"/>
</dbReference>
<evidence type="ECO:0000313" key="3">
    <source>
        <dbReference type="EMBL" id="QDT38095.1"/>
    </source>
</evidence>
<feature type="coiled-coil region" evidence="1">
    <location>
        <begin position="91"/>
        <end position="148"/>
    </location>
</feature>
<organism evidence="3 4">
    <name type="scientific">Stratiformator vulcanicus</name>
    <dbReference type="NCBI Taxonomy" id="2527980"/>
    <lineage>
        <taxon>Bacteria</taxon>
        <taxon>Pseudomonadati</taxon>
        <taxon>Planctomycetota</taxon>
        <taxon>Planctomycetia</taxon>
        <taxon>Planctomycetales</taxon>
        <taxon>Planctomycetaceae</taxon>
        <taxon>Stratiformator</taxon>
    </lineage>
</organism>
<feature type="signal peptide" evidence="2">
    <location>
        <begin position="1"/>
        <end position="26"/>
    </location>
</feature>
<keyword evidence="4" id="KW-1185">Reference proteome</keyword>